<dbReference type="InterPro" id="IPR037682">
    <property type="entry name" value="TonB_C"/>
</dbReference>
<feature type="chain" id="PRO_5046934040" evidence="10">
    <location>
        <begin position="20"/>
        <end position="136"/>
    </location>
</feature>
<dbReference type="Gene3D" id="3.30.1150.10">
    <property type="match status" value="1"/>
</dbReference>
<evidence type="ECO:0000256" key="1">
    <source>
        <dbReference type="ARBA" id="ARBA00004383"/>
    </source>
</evidence>
<keyword evidence="9" id="KW-0472">Membrane</keyword>
<reference evidence="12 13" key="1">
    <citation type="submission" date="2020-08" db="EMBL/GenBank/DDBJ databases">
        <title>Novel species isolated from subtropical streams in China.</title>
        <authorList>
            <person name="Lu H."/>
        </authorList>
    </citation>
    <scope>NUCLEOTIDE SEQUENCE [LARGE SCALE GENOMIC DNA]</scope>
    <source>
        <strain evidence="12 13">NL8W</strain>
    </source>
</reference>
<dbReference type="SUPFAM" id="SSF74653">
    <property type="entry name" value="TolA/TonB C-terminal domain"/>
    <property type="match status" value="1"/>
</dbReference>
<dbReference type="InterPro" id="IPR006260">
    <property type="entry name" value="TonB/TolA_C"/>
</dbReference>
<dbReference type="InterPro" id="IPR051045">
    <property type="entry name" value="TonB-dependent_transducer"/>
</dbReference>
<keyword evidence="4" id="KW-1003">Cell membrane</keyword>
<evidence type="ECO:0000313" key="13">
    <source>
        <dbReference type="Proteomes" id="UP000646911"/>
    </source>
</evidence>
<evidence type="ECO:0000256" key="5">
    <source>
        <dbReference type="ARBA" id="ARBA00022519"/>
    </source>
</evidence>
<evidence type="ECO:0000313" key="12">
    <source>
        <dbReference type="EMBL" id="MBC3910910.1"/>
    </source>
</evidence>
<dbReference type="PANTHER" id="PTHR33446">
    <property type="entry name" value="PROTEIN TONB-RELATED"/>
    <property type="match status" value="1"/>
</dbReference>
<dbReference type="Proteomes" id="UP000646911">
    <property type="component" value="Unassembled WGS sequence"/>
</dbReference>
<evidence type="ECO:0000256" key="6">
    <source>
        <dbReference type="ARBA" id="ARBA00022692"/>
    </source>
</evidence>
<evidence type="ECO:0000259" key="11">
    <source>
        <dbReference type="PROSITE" id="PS52015"/>
    </source>
</evidence>
<dbReference type="PROSITE" id="PS52015">
    <property type="entry name" value="TONB_CTD"/>
    <property type="match status" value="1"/>
</dbReference>
<comment type="subcellular location">
    <subcellularLocation>
        <location evidence="1">Cell inner membrane</location>
        <topology evidence="1">Single-pass membrane protein</topology>
        <orientation evidence="1">Periplasmic side</orientation>
    </subcellularLocation>
</comment>
<keyword evidence="7" id="KW-0653">Protein transport</keyword>
<evidence type="ECO:0000256" key="7">
    <source>
        <dbReference type="ARBA" id="ARBA00022927"/>
    </source>
</evidence>
<dbReference type="Pfam" id="PF03544">
    <property type="entry name" value="TonB_C"/>
    <property type="match status" value="1"/>
</dbReference>
<keyword evidence="10" id="KW-0732">Signal</keyword>
<evidence type="ECO:0000256" key="10">
    <source>
        <dbReference type="SAM" id="SignalP"/>
    </source>
</evidence>
<keyword evidence="8" id="KW-1133">Transmembrane helix</keyword>
<name>A0ABR6ZGQ1_9BURK</name>
<evidence type="ECO:0000256" key="8">
    <source>
        <dbReference type="ARBA" id="ARBA00022989"/>
    </source>
</evidence>
<evidence type="ECO:0000256" key="2">
    <source>
        <dbReference type="ARBA" id="ARBA00006555"/>
    </source>
</evidence>
<dbReference type="NCBIfam" id="TIGR01352">
    <property type="entry name" value="tonB_Cterm"/>
    <property type="match status" value="1"/>
</dbReference>
<gene>
    <name evidence="12" type="ORF">H8L47_25380</name>
</gene>
<dbReference type="RefSeq" id="WP_186956492.1">
    <property type="nucleotide sequence ID" value="NZ_JACOFX010000021.1"/>
</dbReference>
<evidence type="ECO:0000256" key="9">
    <source>
        <dbReference type="ARBA" id="ARBA00023136"/>
    </source>
</evidence>
<protein>
    <submittedName>
        <fullName evidence="12">Energy transducer TonB</fullName>
    </submittedName>
</protein>
<organism evidence="12 13">
    <name type="scientific">Undibacterium umbellatum</name>
    <dbReference type="NCBI Taxonomy" id="2762300"/>
    <lineage>
        <taxon>Bacteria</taxon>
        <taxon>Pseudomonadati</taxon>
        <taxon>Pseudomonadota</taxon>
        <taxon>Betaproteobacteria</taxon>
        <taxon>Burkholderiales</taxon>
        <taxon>Oxalobacteraceae</taxon>
        <taxon>Undibacterium</taxon>
    </lineage>
</organism>
<keyword evidence="13" id="KW-1185">Reference proteome</keyword>
<feature type="domain" description="TonB C-terminal" evidence="11">
    <location>
        <begin position="44"/>
        <end position="136"/>
    </location>
</feature>
<feature type="signal peptide" evidence="10">
    <location>
        <begin position="1"/>
        <end position="19"/>
    </location>
</feature>
<dbReference type="EMBL" id="JACOFX010000021">
    <property type="protein sequence ID" value="MBC3910910.1"/>
    <property type="molecule type" value="Genomic_DNA"/>
</dbReference>
<proteinExistence type="inferred from homology"/>
<keyword evidence="3" id="KW-0813">Transport</keyword>
<keyword evidence="6" id="KW-0812">Transmembrane</keyword>
<accession>A0ABR6ZGQ1</accession>
<comment type="caution">
    <text evidence="12">The sequence shown here is derived from an EMBL/GenBank/DDBJ whole genome shotgun (WGS) entry which is preliminary data.</text>
</comment>
<sequence length="136" mass="15115">MKKILLTVTFLCACADSFAATDEQLSPKSNQAMKPDSPVFPKTQIRALRANSKDCHITYPPEAVSDNATGITRMQLLIDLDGSVVDKKIYASSGFRILDSAALDGIGKCRFAPTRKDGKPERAWAYIEYRWNLNED</sequence>
<keyword evidence="5" id="KW-0997">Cell inner membrane</keyword>
<comment type="similarity">
    <text evidence="2">Belongs to the TonB family.</text>
</comment>
<evidence type="ECO:0000256" key="4">
    <source>
        <dbReference type="ARBA" id="ARBA00022475"/>
    </source>
</evidence>
<evidence type="ECO:0000256" key="3">
    <source>
        <dbReference type="ARBA" id="ARBA00022448"/>
    </source>
</evidence>